<keyword evidence="2" id="KW-1185">Reference proteome</keyword>
<gene>
    <name evidence="1" type="ORF">DPEC_G00303790</name>
</gene>
<accession>A0ACC2FDE0</accession>
<reference evidence="1" key="1">
    <citation type="submission" date="2021-05" db="EMBL/GenBank/DDBJ databases">
        <authorList>
            <person name="Pan Q."/>
            <person name="Jouanno E."/>
            <person name="Zahm M."/>
            <person name="Klopp C."/>
            <person name="Cabau C."/>
            <person name="Louis A."/>
            <person name="Berthelot C."/>
            <person name="Parey E."/>
            <person name="Roest Crollius H."/>
            <person name="Montfort J."/>
            <person name="Robinson-Rechavi M."/>
            <person name="Bouchez O."/>
            <person name="Lampietro C."/>
            <person name="Lopez Roques C."/>
            <person name="Donnadieu C."/>
            <person name="Postlethwait J."/>
            <person name="Bobe J."/>
            <person name="Dillon D."/>
            <person name="Chandos A."/>
            <person name="von Hippel F."/>
            <person name="Guiguen Y."/>
        </authorList>
    </citation>
    <scope>NUCLEOTIDE SEQUENCE</scope>
    <source>
        <strain evidence="1">YG-Jan2019</strain>
    </source>
</reference>
<evidence type="ECO:0000313" key="2">
    <source>
        <dbReference type="Proteomes" id="UP001157502"/>
    </source>
</evidence>
<proteinExistence type="predicted"/>
<comment type="caution">
    <text evidence="1">The sequence shown here is derived from an EMBL/GenBank/DDBJ whole genome shotgun (WGS) entry which is preliminary data.</text>
</comment>
<organism evidence="1 2">
    <name type="scientific">Dallia pectoralis</name>
    <name type="common">Alaska blackfish</name>
    <dbReference type="NCBI Taxonomy" id="75939"/>
    <lineage>
        <taxon>Eukaryota</taxon>
        <taxon>Metazoa</taxon>
        <taxon>Chordata</taxon>
        <taxon>Craniata</taxon>
        <taxon>Vertebrata</taxon>
        <taxon>Euteleostomi</taxon>
        <taxon>Actinopterygii</taxon>
        <taxon>Neopterygii</taxon>
        <taxon>Teleostei</taxon>
        <taxon>Protacanthopterygii</taxon>
        <taxon>Esociformes</taxon>
        <taxon>Umbridae</taxon>
        <taxon>Dallia</taxon>
    </lineage>
</organism>
<dbReference type="EMBL" id="CM055756">
    <property type="protein sequence ID" value="KAJ7989367.1"/>
    <property type="molecule type" value="Genomic_DNA"/>
</dbReference>
<name>A0ACC2FDE0_DALPE</name>
<sequence length="142" mass="16182">MEKKKLLAGPESRGALRKISDMLEAIMKKMDTLSKLGNTTTGFQRLEDLSSALDRIQPVGLLEKIQAIAQNMSDMAVRVEQILQRSMATHRALSARWRKHHHPLAMVRLTGAGCRVNVETGARELEIYGWKPEWEGKWERVF</sequence>
<dbReference type="Proteomes" id="UP001157502">
    <property type="component" value="Chromosome 29"/>
</dbReference>
<evidence type="ECO:0000313" key="1">
    <source>
        <dbReference type="EMBL" id="KAJ7989367.1"/>
    </source>
</evidence>
<protein>
    <submittedName>
        <fullName evidence="1">Uncharacterized protein</fullName>
    </submittedName>
</protein>